<dbReference type="PROSITE" id="PS00028">
    <property type="entry name" value="ZINC_FINGER_C2H2_1"/>
    <property type="match status" value="9"/>
</dbReference>
<evidence type="ECO:0000259" key="6">
    <source>
        <dbReference type="PROSITE" id="PS00028"/>
    </source>
</evidence>
<feature type="domain" description="C2H2-type" evidence="6">
    <location>
        <begin position="750"/>
        <end position="771"/>
    </location>
</feature>
<reference evidence="7" key="1">
    <citation type="submission" date="2022-11" db="EMBL/GenBank/DDBJ databases">
        <title>Centuries of genome instability and evolution in soft-shell clam transmissible cancer (bioRxiv).</title>
        <authorList>
            <person name="Hart S.F.M."/>
            <person name="Yonemitsu M.A."/>
            <person name="Giersch R.M."/>
            <person name="Beal B.F."/>
            <person name="Arriagada G."/>
            <person name="Davis B.W."/>
            <person name="Ostrander E.A."/>
            <person name="Goff S.P."/>
            <person name="Metzger M.J."/>
        </authorList>
    </citation>
    <scope>NUCLEOTIDE SEQUENCE</scope>
    <source>
        <strain evidence="7">MELC-2E11</strain>
        <tissue evidence="7">Siphon/mantle</tissue>
    </source>
</reference>
<feature type="domain" description="C2H2-type" evidence="6">
    <location>
        <begin position="331"/>
        <end position="351"/>
    </location>
</feature>
<evidence type="ECO:0000256" key="5">
    <source>
        <dbReference type="SAM" id="MobiDB-lite"/>
    </source>
</evidence>
<feature type="domain" description="C2H2-type" evidence="6">
    <location>
        <begin position="277"/>
        <end position="298"/>
    </location>
</feature>
<feature type="region of interest" description="Disordered" evidence="5">
    <location>
        <begin position="30"/>
        <end position="49"/>
    </location>
</feature>
<organism evidence="7 8">
    <name type="scientific">Mya arenaria</name>
    <name type="common">Soft-shell clam</name>
    <dbReference type="NCBI Taxonomy" id="6604"/>
    <lineage>
        <taxon>Eukaryota</taxon>
        <taxon>Metazoa</taxon>
        <taxon>Spiralia</taxon>
        <taxon>Lophotrochozoa</taxon>
        <taxon>Mollusca</taxon>
        <taxon>Bivalvia</taxon>
        <taxon>Autobranchia</taxon>
        <taxon>Heteroconchia</taxon>
        <taxon>Euheterodonta</taxon>
        <taxon>Imparidentia</taxon>
        <taxon>Neoheterodontei</taxon>
        <taxon>Myida</taxon>
        <taxon>Myoidea</taxon>
        <taxon>Myidae</taxon>
        <taxon>Mya</taxon>
    </lineage>
</organism>
<dbReference type="Pfam" id="PF00096">
    <property type="entry name" value="zf-C2H2"/>
    <property type="match status" value="3"/>
</dbReference>
<protein>
    <submittedName>
        <fullName evidence="7">ZG26-like protein</fullName>
    </submittedName>
</protein>
<feature type="domain" description="C2H2-type" evidence="6">
    <location>
        <begin position="401"/>
        <end position="421"/>
    </location>
</feature>
<dbReference type="Pfam" id="PF13912">
    <property type="entry name" value="zf-C2H2_6"/>
    <property type="match status" value="3"/>
</dbReference>
<keyword evidence="2" id="KW-0677">Repeat</keyword>
<keyword evidence="1" id="KW-0479">Metal-binding</keyword>
<evidence type="ECO:0000256" key="4">
    <source>
        <dbReference type="ARBA" id="ARBA00022833"/>
    </source>
</evidence>
<feature type="domain" description="C2H2-type" evidence="6">
    <location>
        <begin position="148"/>
        <end position="169"/>
    </location>
</feature>
<evidence type="ECO:0000313" key="8">
    <source>
        <dbReference type="Proteomes" id="UP001164746"/>
    </source>
</evidence>
<dbReference type="InterPro" id="IPR013087">
    <property type="entry name" value="Znf_C2H2_type"/>
</dbReference>
<keyword evidence="4" id="KW-0862">Zinc</keyword>
<sequence length="1047" mass="119752">MEITRRAITCKRKRKVKSLPDDFVDPFEKEVSKSVGSQNVKEEDEHPFGEEKWMEKTEMEDVMQRNDNEFSGEKEANKDVSDGNAYKTKYKRAKQPSAKKDSKSQCLNGNDILFQCTNNSCNQQFKLTLKSKHKHKGTDTTNLKIIGCEICTTEFSGLSHYKGHLQSAHPHFVVTKALPIGGEFLDRKTKERIDLYQCTKCSFMCTHLPLPPHPCKREPLKYVCPYCKVEEDEFETMLQHIACEHEDCHDERQHKYETMRNNRKDLAYYVKESEMHCHWCKTAFDSSGTLKKHLNFEHAIHRYCCGLCREAYSRRSALMKHLSSHSPSVRCPQCGRGFRYQSDLKDHMNTHMEEKPHLCGTCGLRFASERTLKHHAMFQHSSSDMEVVESSVAGAGNSVLCEMCGEAFSSQHRLRQHRLQHLDSLQLKKCPHCLIDVRSMNMAGHKRYFHMDKFNHFDDDDIKAVQKTCIVKDIVQNDMAFKHVPPVYEGSTVDLIKMYDYCPDLDIFGTLDADVQTKFKQCEEKDFAANINFEQARDLDKRVSTNTEVQEIALATDELSSFTQAENIETENDAHIQIQTEINDDKLYEELCQTTEAKCEQAICDPISLVTTETRKVVLNAAGEKVMLINESGQEVSLDETVNQAVLLKMGFTVVDEMIGQGTGGGGIQTEGQEGNTQGEVLYDDGVDIQASGWAGQAVKRGTGSSERGISRDATGYSVGVKSQSSYTVKEWVTYTEQDAAVGGQRDFVCQYCDVTYVQQSQLNKHIKRKHSGSGKFACSMCGATFAFEQELQTHKVEHLDYEQQTSILNQFSIDTVDKKSVEKHQLKTQVRENTRKQSNNFMCDECGKSFSHFKTLSGHMLTHRVESVRCKMCLKYFPSEQSLQAHMKYHPAFYQCEHCGQKSTTQSQFRYHQRTRHTGLDMKCAHCERTFHLKHLFLRHVATCQEGEFENVSECEVLSLAPVNRRQDSHLAENLVARRPRLCNNLKRACHRGYKTHPTATQSTYAVKSPPKPVIVTKCILASRQRQKAQQWNQEMGQHLKECART</sequence>
<keyword evidence="8" id="KW-1185">Reference proteome</keyword>
<dbReference type="PANTHER" id="PTHR24379">
    <property type="entry name" value="KRAB AND ZINC FINGER DOMAIN-CONTAINING"/>
    <property type="match status" value="1"/>
</dbReference>
<keyword evidence="3" id="KW-0863">Zinc-finger</keyword>
<feature type="domain" description="C2H2-type" evidence="6">
    <location>
        <begin position="304"/>
        <end position="325"/>
    </location>
</feature>
<dbReference type="SMART" id="SM00355">
    <property type="entry name" value="ZnF_C2H2"/>
    <property type="match status" value="13"/>
</dbReference>
<dbReference type="SUPFAM" id="SSF57667">
    <property type="entry name" value="beta-beta-alpha zinc fingers"/>
    <property type="match status" value="5"/>
</dbReference>
<dbReference type="EMBL" id="CP111023">
    <property type="protein sequence ID" value="WAR20914.1"/>
    <property type="molecule type" value="Genomic_DNA"/>
</dbReference>
<feature type="domain" description="C2H2-type" evidence="6">
    <location>
        <begin position="359"/>
        <end position="380"/>
    </location>
</feature>
<gene>
    <name evidence="7" type="ORF">MAR_014888</name>
</gene>
<dbReference type="Gene3D" id="3.30.160.60">
    <property type="entry name" value="Classic Zinc Finger"/>
    <property type="match status" value="5"/>
</dbReference>
<evidence type="ECO:0000256" key="3">
    <source>
        <dbReference type="ARBA" id="ARBA00022771"/>
    </source>
</evidence>
<accession>A0ABY7FJ62</accession>
<evidence type="ECO:0000256" key="1">
    <source>
        <dbReference type="ARBA" id="ARBA00022723"/>
    </source>
</evidence>
<dbReference type="Proteomes" id="UP001164746">
    <property type="component" value="Chromosome 12"/>
</dbReference>
<name>A0ABY7FJ62_MYAAR</name>
<evidence type="ECO:0000313" key="7">
    <source>
        <dbReference type="EMBL" id="WAR20914.1"/>
    </source>
</evidence>
<evidence type="ECO:0000256" key="2">
    <source>
        <dbReference type="ARBA" id="ARBA00022737"/>
    </source>
</evidence>
<feature type="region of interest" description="Disordered" evidence="5">
    <location>
        <begin position="61"/>
        <end position="102"/>
    </location>
</feature>
<feature type="compositionally biased region" description="Basic and acidic residues" evidence="5">
    <location>
        <begin position="40"/>
        <end position="49"/>
    </location>
</feature>
<feature type="domain" description="C2H2-type" evidence="6">
    <location>
        <begin position="844"/>
        <end position="864"/>
    </location>
</feature>
<dbReference type="PANTHER" id="PTHR24379:SF121">
    <property type="entry name" value="C2H2-TYPE DOMAIN-CONTAINING PROTEIN"/>
    <property type="match status" value="1"/>
</dbReference>
<dbReference type="InterPro" id="IPR036236">
    <property type="entry name" value="Znf_C2H2_sf"/>
</dbReference>
<feature type="compositionally biased region" description="Basic and acidic residues" evidence="5">
    <location>
        <begin position="61"/>
        <end position="81"/>
    </location>
</feature>
<proteinExistence type="predicted"/>
<feature type="domain" description="C2H2-type" evidence="6">
    <location>
        <begin position="779"/>
        <end position="799"/>
    </location>
</feature>